<feature type="domain" description="Glycolipid transfer protein" evidence="2">
    <location>
        <begin position="75"/>
        <end position="173"/>
    </location>
</feature>
<dbReference type="GO" id="GO:0005829">
    <property type="term" value="C:cytosol"/>
    <property type="evidence" value="ECO:0007669"/>
    <property type="project" value="TreeGrafter"/>
</dbReference>
<dbReference type="EMBL" id="HBGU01018230">
    <property type="protein sequence ID" value="CAD9429390.1"/>
    <property type="molecule type" value="Transcribed_RNA"/>
</dbReference>
<dbReference type="PANTHER" id="PTHR10219:SF25">
    <property type="entry name" value="PLECKSTRIN HOMOLOGY DOMAIN-CONTAINING FAMILY A MEMBER 8"/>
    <property type="match status" value="1"/>
</dbReference>
<dbReference type="AlphaFoldDB" id="A0A7S2G5G7"/>
<evidence type="ECO:0000259" key="2">
    <source>
        <dbReference type="Pfam" id="PF08718"/>
    </source>
</evidence>
<dbReference type="Pfam" id="PF08718">
    <property type="entry name" value="GLTP"/>
    <property type="match status" value="1"/>
</dbReference>
<dbReference type="InterPro" id="IPR014830">
    <property type="entry name" value="Glycolipid_transfer_prot_dom"/>
</dbReference>
<keyword evidence="1" id="KW-0813">Transport</keyword>
<protein>
    <recommendedName>
        <fullName evidence="2">Glycolipid transfer protein domain-containing protein</fullName>
    </recommendedName>
</protein>
<dbReference type="GO" id="GO:0016020">
    <property type="term" value="C:membrane"/>
    <property type="evidence" value="ECO:0007669"/>
    <property type="project" value="TreeGrafter"/>
</dbReference>
<dbReference type="InterPro" id="IPR036497">
    <property type="entry name" value="GLTP_sf"/>
</dbReference>
<gene>
    <name evidence="3" type="ORF">CBRE1094_LOCUS9900</name>
</gene>
<dbReference type="SUPFAM" id="SSF110004">
    <property type="entry name" value="Glycolipid transfer protein, GLTP"/>
    <property type="match status" value="1"/>
</dbReference>
<accession>A0A7S2G5G7</accession>
<dbReference type="PANTHER" id="PTHR10219">
    <property type="entry name" value="GLYCOLIPID TRANSFER PROTEIN-RELATED"/>
    <property type="match status" value="1"/>
</dbReference>
<evidence type="ECO:0000313" key="3">
    <source>
        <dbReference type="EMBL" id="CAD9429390.1"/>
    </source>
</evidence>
<organism evidence="3">
    <name type="scientific">Haptolina brevifila</name>
    <dbReference type="NCBI Taxonomy" id="156173"/>
    <lineage>
        <taxon>Eukaryota</taxon>
        <taxon>Haptista</taxon>
        <taxon>Haptophyta</taxon>
        <taxon>Prymnesiophyceae</taxon>
        <taxon>Prymnesiales</taxon>
        <taxon>Prymnesiaceae</taxon>
        <taxon>Haptolina</taxon>
    </lineage>
</organism>
<dbReference type="GO" id="GO:1902388">
    <property type="term" value="F:ceramide 1-phosphate transfer activity"/>
    <property type="evidence" value="ECO:0007669"/>
    <property type="project" value="TreeGrafter"/>
</dbReference>
<reference evidence="3" key="1">
    <citation type="submission" date="2021-01" db="EMBL/GenBank/DDBJ databases">
        <authorList>
            <person name="Corre E."/>
            <person name="Pelletier E."/>
            <person name="Niang G."/>
            <person name="Scheremetjew M."/>
            <person name="Finn R."/>
            <person name="Kale V."/>
            <person name="Holt S."/>
            <person name="Cochrane G."/>
            <person name="Meng A."/>
            <person name="Brown T."/>
            <person name="Cohen L."/>
        </authorList>
    </citation>
    <scope>NUCLEOTIDE SEQUENCE</scope>
    <source>
        <strain evidence="3">UTEX LB 985</strain>
    </source>
</reference>
<proteinExistence type="predicted"/>
<dbReference type="Gene3D" id="1.10.3520.10">
    <property type="entry name" value="Glycolipid transfer protein"/>
    <property type="match status" value="1"/>
</dbReference>
<name>A0A7S2G5G7_9EUKA</name>
<sequence>MASQLTWLQDLLKRLESVEREDGKITIKSYVHVAEGNQAVYPIIFNGYLTTSIGTQLAQSNKDGCATVLKDAEEMGKTTVLALVSAQVAKLGEEECGKPGNRNATKSILWLCRELNFICQLLRLIASGKKSSDAGYEAYDLAIKQYHPWILQQAVGTAVGYVPAIEDIVKALGIPSVEEGKRQVDAFVPAMEAFVKETMDILIQEKANFQGYA</sequence>
<evidence type="ECO:0000256" key="1">
    <source>
        <dbReference type="ARBA" id="ARBA00022448"/>
    </source>
</evidence>
<dbReference type="GO" id="GO:1902387">
    <property type="term" value="F:ceramide 1-phosphate binding"/>
    <property type="evidence" value="ECO:0007669"/>
    <property type="project" value="TreeGrafter"/>
</dbReference>